<keyword evidence="3" id="KW-1185">Reference proteome</keyword>
<dbReference type="Proteomes" id="UP001157418">
    <property type="component" value="Unassembled WGS sequence"/>
</dbReference>
<feature type="compositionally biased region" description="Acidic residues" evidence="1">
    <location>
        <begin position="54"/>
        <end position="72"/>
    </location>
</feature>
<name>A0AAU9MM39_9ASTR</name>
<protein>
    <submittedName>
        <fullName evidence="2">Uncharacterized protein</fullName>
    </submittedName>
</protein>
<feature type="region of interest" description="Disordered" evidence="1">
    <location>
        <begin position="36"/>
        <end position="90"/>
    </location>
</feature>
<reference evidence="2 3" key="1">
    <citation type="submission" date="2022-01" db="EMBL/GenBank/DDBJ databases">
        <authorList>
            <person name="Xiong W."/>
            <person name="Schranz E."/>
        </authorList>
    </citation>
    <scope>NUCLEOTIDE SEQUENCE [LARGE SCALE GENOMIC DNA]</scope>
</reference>
<evidence type="ECO:0000313" key="3">
    <source>
        <dbReference type="Proteomes" id="UP001157418"/>
    </source>
</evidence>
<dbReference type="EMBL" id="CAKMRJ010001112">
    <property type="protein sequence ID" value="CAH1423000.1"/>
    <property type="molecule type" value="Genomic_DNA"/>
</dbReference>
<proteinExistence type="predicted"/>
<dbReference type="AlphaFoldDB" id="A0AAU9MM39"/>
<comment type="caution">
    <text evidence="2">The sequence shown here is derived from an EMBL/GenBank/DDBJ whole genome shotgun (WGS) entry which is preliminary data.</text>
</comment>
<evidence type="ECO:0000256" key="1">
    <source>
        <dbReference type="SAM" id="MobiDB-lite"/>
    </source>
</evidence>
<organism evidence="2 3">
    <name type="scientific">Lactuca virosa</name>
    <dbReference type="NCBI Taxonomy" id="75947"/>
    <lineage>
        <taxon>Eukaryota</taxon>
        <taxon>Viridiplantae</taxon>
        <taxon>Streptophyta</taxon>
        <taxon>Embryophyta</taxon>
        <taxon>Tracheophyta</taxon>
        <taxon>Spermatophyta</taxon>
        <taxon>Magnoliopsida</taxon>
        <taxon>eudicotyledons</taxon>
        <taxon>Gunneridae</taxon>
        <taxon>Pentapetalae</taxon>
        <taxon>asterids</taxon>
        <taxon>campanulids</taxon>
        <taxon>Asterales</taxon>
        <taxon>Asteraceae</taxon>
        <taxon>Cichorioideae</taxon>
        <taxon>Cichorieae</taxon>
        <taxon>Lactucinae</taxon>
        <taxon>Lactuca</taxon>
    </lineage>
</organism>
<accession>A0AAU9MM39</accession>
<gene>
    <name evidence="2" type="ORF">LVIROSA_LOCUS10297</name>
</gene>
<evidence type="ECO:0000313" key="2">
    <source>
        <dbReference type="EMBL" id="CAH1423000.1"/>
    </source>
</evidence>
<sequence>MHQVVPTDNEVIQIYKKIPKPAVRSMSQSMIDSLAAAATGSKHTGGKRNGKETNEDDEAIITETCNEDDFGLEDNGHSLDANPSVITLVP</sequence>